<dbReference type="InterPro" id="IPR021799">
    <property type="entry name" value="PIN-like_prokaryotic"/>
</dbReference>
<dbReference type="InterPro" id="IPR029060">
    <property type="entry name" value="PIN-like_dom_sf"/>
</dbReference>
<reference evidence="1 2" key="2">
    <citation type="journal article" date="2011" name="J. Bacteriol.">
        <title>Genome Sequence of Kosmotoga olearia Strain TBF 19.5.1, a Thermophilic Bacterium with a Wide Growth Temperature Range, Isolated from the Troll B Oil Platform in the North Sea.</title>
        <authorList>
            <person name="Swithers K.S."/>
            <person name="Dipippo J.L."/>
            <person name="Bruce D.C."/>
            <person name="Detter C."/>
            <person name="Tapia R."/>
            <person name="Han S."/>
            <person name="Goodwin L.A."/>
            <person name="Han J."/>
            <person name="Woyke T."/>
            <person name="Pitluck S."/>
            <person name="Pennacchio L."/>
            <person name="Nolan M."/>
            <person name="Mikhailova N."/>
            <person name="Land M.L."/>
            <person name="Nesbo C.L."/>
            <person name="Gogarten J.P."/>
            <person name="Noll K.M."/>
        </authorList>
    </citation>
    <scope>NUCLEOTIDE SEQUENCE [LARGE SCALE GENOMIC DNA]</scope>
    <source>
        <strain evidence="2">ATCC BAA-1733 / DSM 21960 / TBF 19.5.1</strain>
    </source>
</reference>
<dbReference type="HOGENOM" id="CLU_115769_2_1_0"/>
<evidence type="ECO:0000313" key="2">
    <source>
        <dbReference type="Proteomes" id="UP000002382"/>
    </source>
</evidence>
<dbReference type="PANTHER" id="PTHR39550:SF1">
    <property type="entry name" value="SLL0658 PROTEIN"/>
    <property type="match status" value="1"/>
</dbReference>
<protein>
    <submittedName>
        <fullName evidence="1">Nucleic acid-binding protein contains PIN domain-like protein</fullName>
    </submittedName>
</protein>
<dbReference type="SUPFAM" id="SSF88723">
    <property type="entry name" value="PIN domain-like"/>
    <property type="match status" value="1"/>
</dbReference>
<evidence type="ECO:0000313" key="1">
    <source>
        <dbReference type="EMBL" id="ACR80013.1"/>
    </source>
</evidence>
<keyword evidence="2" id="KW-1185">Reference proteome</keyword>
<dbReference type="AlphaFoldDB" id="C5CDF0"/>
<proteinExistence type="predicted"/>
<dbReference type="Proteomes" id="UP000002382">
    <property type="component" value="Chromosome"/>
</dbReference>
<reference evidence="1 2" key="1">
    <citation type="submission" date="2009-06" db="EMBL/GenBank/DDBJ databases">
        <title>Complete sequence of Thermotogales bacterium TBF 19.5.1.</title>
        <authorList>
            <consortium name="US DOE Joint Genome Institute"/>
            <person name="Lucas S."/>
            <person name="Copeland A."/>
            <person name="Lapidus A."/>
            <person name="Glavina del Rio T."/>
            <person name="Tice H."/>
            <person name="Bruce D."/>
            <person name="Goodwin L."/>
            <person name="Pitluck S."/>
            <person name="Chertkov O."/>
            <person name="Brettin T."/>
            <person name="Detter J.C."/>
            <person name="Han C."/>
            <person name="Schmutz J."/>
            <person name="Larimer F."/>
            <person name="Land M."/>
            <person name="Hauser L."/>
            <person name="Kyrpides N."/>
            <person name="Ovchinnikova G."/>
            <person name="Noll K."/>
        </authorList>
    </citation>
    <scope>NUCLEOTIDE SEQUENCE [LARGE SCALE GENOMIC DNA]</scope>
    <source>
        <strain evidence="2">ATCC BAA-1733 / DSM 21960 / TBF 19.5.1</strain>
    </source>
</reference>
<gene>
    <name evidence="1" type="ordered locus">Kole_1319</name>
</gene>
<dbReference type="eggNOG" id="COG2405">
    <property type="taxonomic scope" value="Bacteria"/>
</dbReference>
<sequence length="167" mass="19192">MFILDNTVLSNFFTIQNIDLLSKILENNVIVPSFVRDEFYMTKRHSEVSLPFPLQEIESSNFELFKRSFYASSYRGLHDGEISCIYLAAIKYVNSTILTDDKLARKYCKDFGIEVHGSVYILALGVIKNLITESCAELYLAKMKQKGFWLNENITVSAVLKNIKLKK</sequence>
<dbReference type="KEGG" id="kol:Kole_1319"/>
<dbReference type="STRING" id="521045.Kole_1319"/>
<name>C5CDF0_KOSOT</name>
<dbReference type="Pfam" id="PF11848">
    <property type="entry name" value="DUF3368"/>
    <property type="match status" value="1"/>
</dbReference>
<dbReference type="EMBL" id="CP001634">
    <property type="protein sequence ID" value="ACR80013.1"/>
    <property type="molecule type" value="Genomic_DNA"/>
</dbReference>
<organism evidence="1 2">
    <name type="scientific">Kosmotoga olearia (strain ATCC BAA-1733 / DSM 21960 / TBF 19.5.1)</name>
    <dbReference type="NCBI Taxonomy" id="521045"/>
    <lineage>
        <taxon>Bacteria</taxon>
        <taxon>Thermotogati</taxon>
        <taxon>Thermotogota</taxon>
        <taxon>Thermotogae</taxon>
        <taxon>Kosmotogales</taxon>
        <taxon>Kosmotogaceae</taxon>
        <taxon>Kosmotoga</taxon>
    </lineage>
</organism>
<dbReference type="PANTHER" id="PTHR39550">
    <property type="entry name" value="SLL0658 PROTEIN"/>
    <property type="match status" value="1"/>
</dbReference>
<accession>C5CDF0</accession>